<dbReference type="SUPFAM" id="SSF81383">
    <property type="entry name" value="F-box domain"/>
    <property type="match status" value="1"/>
</dbReference>
<sequence length="395" mass="44880">MVGLSFRIAVVKGLTKKKMKRSKLKRNRKVLLHKPDSKPPVAVDLPELPEDVLMQILARLPANLLMQFKCVSSLWYSIISSSYFANHFLDRDGHGDYALLSQLITNLKATVFQLEEYVTIPGMGGCLVNPLEGLMCCRIGRSVRICNLTTKQHVELPIVVSNILGDDSNMWNHFGYDPIQEEYKVISLTWEMAQERVVRSDHHVLVLGPGASWRRVTQSVAPHRPCSQGISMDGVLYYGAWTGENTFVVVSFNMSSEKFNLIKLPLHAGTNLMNYRGKLAVFDYSPHLASDLRLDLWVLEDVSQWSNKKTFVLPISNIDVIIPGELSVKGTSREGMVMVFSKTDYCSLHLICDLYTCKKIEGVILSKLRERLPFETESLHTTYWDDFESIMYLEI</sequence>
<dbReference type="InterPro" id="IPR017451">
    <property type="entry name" value="F-box-assoc_interact_dom"/>
</dbReference>
<dbReference type="PANTHER" id="PTHR31111:SF25">
    <property type="entry name" value="F-BOX ASSOCIATED UBIQUITINATION EFFECTOR FAMILY PROTEIN"/>
    <property type="match status" value="1"/>
</dbReference>
<proteinExistence type="predicted"/>
<dbReference type="Pfam" id="PF00646">
    <property type="entry name" value="F-box"/>
    <property type="match status" value="1"/>
</dbReference>
<dbReference type="InterPro" id="IPR001810">
    <property type="entry name" value="F-box_dom"/>
</dbReference>
<gene>
    <name evidence="2" type="ORF">BRARA_I03552</name>
</gene>
<evidence type="ECO:0000313" key="2">
    <source>
        <dbReference type="EMBL" id="RID46915.1"/>
    </source>
</evidence>
<dbReference type="AlphaFoldDB" id="A0A397XZW4"/>
<evidence type="ECO:0000313" key="3">
    <source>
        <dbReference type="Proteomes" id="UP000264353"/>
    </source>
</evidence>
<dbReference type="InterPro" id="IPR036047">
    <property type="entry name" value="F-box-like_dom_sf"/>
</dbReference>
<feature type="domain" description="F-box" evidence="1">
    <location>
        <begin position="42"/>
        <end position="91"/>
    </location>
</feature>
<protein>
    <recommendedName>
        <fullName evidence="1">F-box domain-containing protein</fullName>
    </recommendedName>
</protein>
<dbReference type="CDD" id="cd22157">
    <property type="entry name" value="F-box_AtFBW1-like"/>
    <property type="match status" value="1"/>
</dbReference>
<dbReference type="EMBL" id="CM010636">
    <property type="protein sequence ID" value="RID46915.1"/>
    <property type="molecule type" value="Genomic_DNA"/>
</dbReference>
<dbReference type="Proteomes" id="UP000264353">
    <property type="component" value="Chromosome A9"/>
</dbReference>
<dbReference type="Gene3D" id="1.20.1280.50">
    <property type="match status" value="1"/>
</dbReference>
<dbReference type="NCBIfam" id="TIGR01640">
    <property type="entry name" value="F_box_assoc_1"/>
    <property type="match status" value="1"/>
</dbReference>
<accession>A0A397XZW4</accession>
<dbReference type="InterPro" id="IPR013187">
    <property type="entry name" value="F-box-assoc_dom_typ3"/>
</dbReference>
<organism evidence="2 3">
    <name type="scientific">Brassica campestris</name>
    <name type="common">Field mustard</name>
    <dbReference type="NCBI Taxonomy" id="3711"/>
    <lineage>
        <taxon>Eukaryota</taxon>
        <taxon>Viridiplantae</taxon>
        <taxon>Streptophyta</taxon>
        <taxon>Embryophyta</taxon>
        <taxon>Tracheophyta</taxon>
        <taxon>Spermatophyta</taxon>
        <taxon>Magnoliopsida</taxon>
        <taxon>eudicotyledons</taxon>
        <taxon>Gunneridae</taxon>
        <taxon>Pentapetalae</taxon>
        <taxon>rosids</taxon>
        <taxon>malvids</taxon>
        <taxon>Brassicales</taxon>
        <taxon>Brassicaceae</taxon>
        <taxon>Brassiceae</taxon>
        <taxon>Brassica</taxon>
    </lineage>
</organism>
<dbReference type="Pfam" id="PF08268">
    <property type="entry name" value="FBA_3"/>
    <property type="match status" value="1"/>
</dbReference>
<dbReference type="PROSITE" id="PS50181">
    <property type="entry name" value="FBOX"/>
    <property type="match status" value="1"/>
</dbReference>
<evidence type="ECO:0000259" key="1">
    <source>
        <dbReference type="PROSITE" id="PS50181"/>
    </source>
</evidence>
<name>A0A397XZW4_BRACM</name>
<dbReference type="SMART" id="SM00256">
    <property type="entry name" value="FBOX"/>
    <property type="match status" value="1"/>
</dbReference>
<reference evidence="2 3" key="1">
    <citation type="submission" date="2018-06" db="EMBL/GenBank/DDBJ databases">
        <title>WGS assembly of Brassica rapa FPsc.</title>
        <authorList>
            <person name="Bowman J."/>
            <person name="Kohchi T."/>
            <person name="Yamato K."/>
            <person name="Jenkins J."/>
            <person name="Shu S."/>
            <person name="Ishizaki K."/>
            <person name="Yamaoka S."/>
            <person name="Nishihama R."/>
            <person name="Nakamura Y."/>
            <person name="Berger F."/>
            <person name="Adam C."/>
            <person name="Aki S."/>
            <person name="Althoff F."/>
            <person name="Araki T."/>
            <person name="Arteaga-Vazquez M."/>
            <person name="Balasubrmanian S."/>
            <person name="Bauer D."/>
            <person name="Boehm C."/>
            <person name="Briginshaw L."/>
            <person name="Caballero-Perez J."/>
            <person name="Catarino B."/>
            <person name="Chen F."/>
            <person name="Chiyoda S."/>
            <person name="Chovatia M."/>
            <person name="Davies K."/>
            <person name="Delmans M."/>
            <person name="Demura T."/>
            <person name="Dierschke T."/>
            <person name="Dolan L."/>
            <person name="Dorantes-Acosta A."/>
            <person name="Eklund D."/>
            <person name="Florent S."/>
            <person name="Flores-Sandoval E."/>
            <person name="Fujiyama A."/>
            <person name="Fukuzawa H."/>
            <person name="Galik B."/>
            <person name="Grimanelli D."/>
            <person name="Grimwood J."/>
            <person name="Grossniklaus U."/>
            <person name="Hamada T."/>
            <person name="Haseloff J."/>
            <person name="Hetherington A."/>
            <person name="Higo A."/>
            <person name="Hirakawa Y."/>
            <person name="Hundley H."/>
            <person name="Ikeda Y."/>
            <person name="Inoue K."/>
            <person name="Inoue S."/>
            <person name="Ishida S."/>
            <person name="Jia Q."/>
            <person name="Kakita M."/>
            <person name="Kanazawa T."/>
            <person name="Kawai Y."/>
            <person name="Kawashima T."/>
            <person name="Kennedy M."/>
            <person name="Kinose K."/>
            <person name="Kinoshita T."/>
            <person name="Kohara Y."/>
            <person name="Koide E."/>
            <person name="Komatsu K."/>
            <person name="Kopischke S."/>
            <person name="Kubo M."/>
            <person name="Kyozuka J."/>
            <person name="Lagercrantz U."/>
            <person name="Lin S."/>
            <person name="Lindquist E."/>
            <person name="Lipzen A."/>
            <person name="Lu C."/>
            <person name="Luna E."/>
            <person name="Martienssen R."/>
            <person name="Minamino N."/>
            <person name="Mizutani M."/>
            <person name="Mizutani M."/>
            <person name="Mochizuki N."/>
            <person name="Monte I."/>
            <person name="Mosher R."/>
            <person name="Nagasaki H."/>
            <person name="Nakagami H."/>
            <person name="Naramoto S."/>
            <person name="Nishitani K."/>
            <person name="Ohtani M."/>
            <person name="Okamoto T."/>
            <person name="Okumura M."/>
            <person name="Phillips J."/>
            <person name="Pollak B."/>
            <person name="Reinders A."/>
            <person name="Roevekamp M."/>
            <person name="Sano R."/>
            <person name="Sawa S."/>
            <person name="Schmid M."/>
            <person name="Shirakawa M."/>
            <person name="Solano R."/>
            <person name="Spunde A."/>
            <person name="Suetsugu N."/>
            <person name="Sugano S."/>
            <person name="Sugiyama A."/>
            <person name="Sun R."/>
            <person name="Suzuki Y."/>
            <person name="Takenaka M."/>
            <person name="Takezawa D."/>
            <person name="Tomogane H."/>
            <person name="Tsuzuki M."/>
            <person name="Ueda T."/>
            <person name="Umeda M."/>
            <person name="Ward J."/>
            <person name="Watanabe Y."/>
            <person name="Yazaki K."/>
            <person name="Yokoyama R."/>
            <person name="Yoshitake Y."/>
            <person name="Yotsui I."/>
            <person name="Zachgo S."/>
            <person name="Schmutz J."/>
        </authorList>
    </citation>
    <scope>NUCLEOTIDE SEQUENCE [LARGE SCALE GENOMIC DNA]</scope>
    <source>
        <strain evidence="3">cv. B-3</strain>
    </source>
</reference>
<dbReference type="PANTHER" id="PTHR31111">
    <property type="entry name" value="BNAA05G37150D PROTEIN-RELATED"/>
    <property type="match status" value="1"/>
</dbReference>